<dbReference type="GO" id="GO:0007030">
    <property type="term" value="P:Golgi organization"/>
    <property type="evidence" value="ECO:0007669"/>
    <property type="project" value="TreeGrafter"/>
</dbReference>
<feature type="region of interest" description="Disordered" evidence="13">
    <location>
        <begin position="887"/>
        <end position="909"/>
    </location>
</feature>
<feature type="transmembrane region" description="Helical" evidence="14">
    <location>
        <begin position="787"/>
        <end position="809"/>
    </location>
</feature>
<dbReference type="InterPro" id="IPR001757">
    <property type="entry name" value="P_typ_ATPase"/>
</dbReference>
<dbReference type="GO" id="GO:0005886">
    <property type="term" value="C:plasma membrane"/>
    <property type="evidence" value="ECO:0007669"/>
    <property type="project" value="TreeGrafter"/>
</dbReference>
<organism evidence="16 17">
    <name type="scientific">Oesophagostomum dentatum</name>
    <name type="common">Nodular worm</name>
    <dbReference type="NCBI Taxonomy" id="61180"/>
    <lineage>
        <taxon>Eukaryota</taxon>
        <taxon>Metazoa</taxon>
        <taxon>Ecdysozoa</taxon>
        <taxon>Nematoda</taxon>
        <taxon>Chromadorea</taxon>
        <taxon>Rhabditida</taxon>
        <taxon>Rhabditina</taxon>
        <taxon>Rhabditomorpha</taxon>
        <taxon>Strongyloidea</taxon>
        <taxon>Strongylidae</taxon>
        <taxon>Oesophagostomum</taxon>
    </lineage>
</organism>
<dbReference type="GO" id="GO:0016887">
    <property type="term" value="F:ATP hydrolysis activity"/>
    <property type="evidence" value="ECO:0007669"/>
    <property type="project" value="InterPro"/>
</dbReference>
<keyword evidence="6" id="KW-0547">Nucleotide-binding</keyword>
<dbReference type="GO" id="GO:0005524">
    <property type="term" value="F:ATP binding"/>
    <property type="evidence" value="ECO:0007669"/>
    <property type="project" value="UniProtKB-KW"/>
</dbReference>
<dbReference type="PRINTS" id="PR00119">
    <property type="entry name" value="CATATPASE"/>
</dbReference>
<evidence type="ECO:0000256" key="11">
    <source>
        <dbReference type="ARBA" id="ARBA00023136"/>
    </source>
</evidence>
<dbReference type="GO" id="GO:0046872">
    <property type="term" value="F:metal ion binding"/>
    <property type="evidence" value="ECO:0007669"/>
    <property type="project" value="UniProtKB-KW"/>
</dbReference>
<dbReference type="GO" id="GO:0140326">
    <property type="term" value="F:ATPase-coupled intramembrane lipid transporter activity"/>
    <property type="evidence" value="ECO:0007669"/>
    <property type="project" value="UniProtKB-EC"/>
</dbReference>
<keyword evidence="17" id="KW-1185">Reference proteome</keyword>
<feature type="transmembrane region" description="Helical" evidence="14">
    <location>
        <begin position="594"/>
        <end position="616"/>
    </location>
</feature>
<dbReference type="Gene3D" id="3.40.50.1000">
    <property type="entry name" value="HAD superfamily/HAD-like"/>
    <property type="match status" value="2"/>
</dbReference>
<dbReference type="NCBIfam" id="TIGR01494">
    <property type="entry name" value="ATPase_P-type"/>
    <property type="match status" value="1"/>
</dbReference>
<comment type="similarity">
    <text evidence="2">Belongs to the cation transport ATPase (P-type) (TC 3.A.3) family. Type IV subfamily.</text>
</comment>
<proteinExistence type="inferred from homology"/>
<keyword evidence="10 14" id="KW-1133">Transmembrane helix</keyword>
<evidence type="ECO:0000256" key="12">
    <source>
        <dbReference type="ARBA" id="ARBA00034036"/>
    </source>
</evidence>
<dbReference type="OrthoDB" id="377733at2759"/>
<comment type="catalytic activity">
    <reaction evidence="12">
        <text>ATP + H2O + phospholipidSide 1 = ADP + phosphate + phospholipidSide 2.</text>
        <dbReference type="EC" id="7.6.2.1"/>
    </reaction>
</comment>
<dbReference type="InterPro" id="IPR036412">
    <property type="entry name" value="HAD-like_sf"/>
</dbReference>
<dbReference type="GO" id="GO:0045332">
    <property type="term" value="P:phospholipid translocation"/>
    <property type="evidence" value="ECO:0007669"/>
    <property type="project" value="TreeGrafter"/>
</dbReference>
<keyword evidence="4 14" id="KW-0812">Transmembrane</keyword>
<dbReference type="InterPro" id="IPR032630">
    <property type="entry name" value="P_typ_ATPase_c"/>
</dbReference>
<comment type="subcellular location">
    <subcellularLocation>
        <location evidence="1">Membrane</location>
        <topology evidence="1">Multi-pass membrane protein</topology>
    </subcellularLocation>
</comment>
<dbReference type="Pfam" id="PF13246">
    <property type="entry name" value="Cation_ATPase"/>
    <property type="match status" value="1"/>
</dbReference>
<evidence type="ECO:0000256" key="9">
    <source>
        <dbReference type="ARBA" id="ARBA00022967"/>
    </source>
</evidence>
<keyword evidence="9" id="KW-1278">Translocase</keyword>
<dbReference type="InterPro" id="IPR023214">
    <property type="entry name" value="HAD_sf"/>
</dbReference>
<sequence>MLLLFQVQYVFSDKTGTLTRNIMTFNKCTINGICYGDVVNANGETVEITSKTKPVDFSWNPHYEESFKFYDTRLLDDTKKGVPEVTEFWRLLALCHTVMPERDKGQLVYQAQSPDEAALTSAARNFGFVFRARTPQSITIDVMGKEEVYELLCILDFNNVRKRMSVITRNSKGQIRLYCKGADMMIMERLKPTTSHLLVDSTNNHLADFANIGLRTLCLAYKDIDPHYFEDWIKRQQQAAVDMYNREKKLEEVYEEMERDMTLIGGTAIEDKLQDGVPEAIARLSEANIKIWVLTGDKTETAINIAYSCRLLTDDMKEIVVIDGQTHTEVEVQLKDTKTTFDRIMNTAVSAVTGPRYPRFGALPPPLSPRSSPLNVGHFRLATRPRQQFVRDRTVDEYIQRIIASLEEGETSPSESRDGGVALVINGDSLAFALDESLERLFLEIATIKNLPIPVSKSTTPQSPSESRDGGVALVINGDSLAFALDESLERLFLEIATMCMAVICCRVTPLQKAQVVDLVKRNKKAVTLSIGDGANDVSMIKTAHIGVGISGQEGMQAVLASDYSIGQFRYLERLLLVHGRWSYIRMAKFLRYFFYKNFAFTLTHFWYSFFCGYSAQTVFDAVFIACYNLFFTALPVLAMGSLDQDVDDTYSLQYPKLYLPGQFNLFFNMRIFIYSVLHGMFSSLVIFFIPYGTLLNGVSHNGKDMDDYATLAFTTFTALIVVVTGQIAFDTAYWTAISHFVIWGSLIFYLLVAFLIYEGLPVSLLAKTSSTVSYGIAFKTMATPQFWFSILMVSVILLLPVMLNRFFWLDTHPSFADRLRVRKKMGKRPVSIKDKEDKKPAFKRSAATRRSVRGSLRSGYAFSHTQGFGDLILKGKLFKNVEQIRNKNGARTPRNGLSPVVETPPMMTPVPNNIHVSRDTTVFVKTQF</sequence>
<dbReference type="PANTHER" id="PTHR24092:SF190">
    <property type="entry name" value="PHOSPHOLIPID-TRANSPORTING ATPASE"/>
    <property type="match status" value="1"/>
</dbReference>
<dbReference type="SUPFAM" id="SSF81660">
    <property type="entry name" value="Metal cation-transporting ATPase, ATP-binding domain N"/>
    <property type="match status" value="1"/>
</dbReference>
<dbReference type="EMBL" id="KN549680">
    <property type="protein sequence ID" value="KHJ96386.1"/>
    <property type="molecule type" value="Genomic_DNA"/>
</dbReference>
<keyword evidence="5" id="KW-0479">Metal-binding</keyword>
<dbReference type="FunFam" id="3.40.1110.10:FF:000188">
    <property type="entry name" value="Phospholipid-transporting ATPase"/>
    <property type="match status" value="1"/>
</dbReference>
<gene>
    <name evidence="16" type="ORF">OESDEN_03651</name>
</gene>
<dbReference type="Proteomes" id="UP000053660">
    <property type="component" value="Unassembled WGS sequence"/>
</dbReference>
<evidence type="ECO:0000256" key="13">
    <source>
        <dbReference type="SAM" id="MobiDB-lite"/>
    </source>
</evidence>
<reference evidence="16 17" key="1">
    <citation type="submission" date="2014-03" db="EMBL/GenBank/DDBJ databases">
        <title>Draft genome of the hookworm Oesophagostomum dentatum.</title>
        <authorList>
            <person name="Mitreva M."/>
        </authorList>
    </citation>
    <scope>NUCLEOTIDE SEQUENCE [LARGE SCALE GENOMIC DNA]</scope>
    <source>
        <strain evidence="16 17">OD-Hann</strain>
    </source>
</reference>
<dbReference type="SUPFAM" id="SSF81665">
    <property type="entry name" value="Calcium ATPase, transmembrane domain M"/>
    <property type="match status" value="1"/>
</dbReference>
<feature type="transmembrane region" description="Helical" evidence="14">
    <location>
        <begin position="710"/>
        <end position="730"/>
    </location>
</feature>
<dbReference type="InterPro" id="IPR023299">
    <property type="entry name" value="ATPase_P-typ_cyto_dom_N"/>
</dbReference>
<feature type="domain" description="P-type ATPase C-terminal" evidence="15">
    <location>
        <begin position="559"/>
        <end position="809"/>
    </location>
</feature>
<evidence type="ECO:0000256" key="2">
    <source>
        <dbReference type="ARBA" id="ARBA00008109"/>
    </source>
</evidence>
<dbReference type="AlphaFoldDB" id="A0A0B1TJU8"/>
<dbReference type="GO" id="GO:0005802">
    <property type="term" value="C:trans-Golgi network"/>
    <property type="evidence" value="ECO:0007669"/>
    <property type="project" value="TreeGrafter"/>
</dbReference>
<keyword evidence="11 14" id="KW-0472">Membrane</keyword>
<evidence type="ECO:0000256" key="5">
    <source>
        <dbReference type="ARBA" id="ARBA00022723"/>
    </source>
</evidence>
<dbReference type="SUPFAM" id="SSF56784">
    <property type="entry name" value="HAD-like"/>
    <property type="match status" value="1"/>
</dbReference>
<evidence type="ECO:0000256" key="7">
    <source>
        <dbReference type="ARBA" id="ARBA00022840"/>
    </source>
</evidence>
<evidence type="ECO:0000313" key="17">
    <source>
        <dbReference type="Proteomes" id="UP000053660"/>
    </source>
</evidence>
<feature type="transmembrane region" description="Helical" evidence="14">
    <location>
        <begin position="622"/>
        <end position="643"/>
    </location>
</feature>
<feature type="transmembrane region" description="Helical" evidence="14">
    <location>
        <begin position="664"/>
        <end position="690"/>
    </location>
</feature>
<evidence type="ECO:0000256" key="1">
    <source>
        <dbReference type="ARBA" id="ARBA00004141"/>
    </source>
</evidence>
<name>A0A0B1TJU8_OESDE</name>
<accession>A0A0B1TJU8</accession>
<evidence type="ECO:0000256" key="8">
    <source>
        <dbReference type="ARBA" id="ARBA00022842"/>
    </source>
</evidence>
<keyword evidence="8" id="KW-0460">Magnesium</keyword>
<protein>
    <recommendedName>
        <fullName evidence="3">P-type phospholipid transporter</fullName>
        <ecNumber evidence="3">7.6.2.1</ecNumber>
    </recommendedName>
</protein>
<evidence type="ECO:0000256" key="10">
    <source>
        <dbReference type="ARBA" id="ARBA00022989"/>
    </source>
</evidence>
<feature type="compositionally biased region" description="Low complexity" evidence="13">
    <location>
        <begin position="900"/>
        <end position="909"/>
    </location>
</feature>
<evidence type="ECO:0000256" key="4">
    <source>
        <dbReference type="ARBA" id="ARBA00022692"/>
    </source>
</evidence>
<feature type="transmembrane region" description="Helical" evidence="14">
    <location>
        <begin position="742"/>
        <end position="767"/>
    </location>
</feature>
<dbReference type="InterPro" id="IPR023298">
    <property type="entry name" value="ATPase_P-typ_TM_dom_sf"/>
</dbReference>
<dbReference type="FunFam" id="3.40.50.1000:FF:000014">
    <property type="entry name" value="Phospholipid-transporting ATPase"/>
    <property type="match status" value="1"/>
</dbReference>
<dbReference type="PANTHER" id="PTHR24092">
    <property type="entry name" value="PROBABLE PHOSPHOLIPID-TRANSPORTING ATPASE"/>
    <property type="match status" value="1"/>
</dbReference>
<evidence type="ECO:0000256" key="14">
    <source>
        <dbReference type="SAM" id="Phobius"/>
    </source>
</evidence>
<evidence type="ECO:0000256" key="6">
    <source>
        <dbReference type="ARBA" id="ARBA00022741"/>
    </source>
</evidence>
<keyword evidence="7" id="KW-0067">ATP-binding</keyword>
<evidence type="ECO:0000313" key="16">
    <source>
        <dbReference type="EMBL" id="KHJ96386.1"/>
    </source>
</evidence>
<dbReference type="Gene3D" id="3.40.1110.10">
    <property type="entry name" value="Calcium-transporting ATPase, cytoplasmic domain N"/>
    <property type="match status" value="1"/>
</dbReference>
<dbReference type="EC" id="7.6.2.1" evidence="3"/>
<evidence type="ECO:0000256" key="3">
    <source>
        <dbReference type="ARBA" id="ARBA00012189"/>
    </source>
</evidence>
<dbReference type="Pfam" id="PF16212">
    <property type="entry name" value="PhoLip_ATPase_C"/>
    <property type="match status" value="1"/>
</dbReference>
<evidence type="ECO:0000259" key="15">
    <source>
        <dbReference type="Pfam" id="PF16212"/>
    </source>
</evidence>